<evidence type="ECO:0000256" key="1">
    <source>
        <dbReference type="SAM" id="Coils"/>
    </source>
</evidence>
<feature type="coiled-coil region" evidence="1">
    <location>
        <begin position="122"/>
        <end position="149"/>
    </location>
</feature>
<evidence type="ECO:0000313" key="4">
    <source>
        <dbReference type="Proteomes" id="UP000472265"/>
    </source>
</evidence>
<dbReference type="InParanoid" id="A0A671UWS0"/>
<name>A0A671UWS0_SPAAU</name>
<evidence type="ECO:0008006" key="5">
    <source>
        <dbReference type="Google" id="ProtNLM"/>
    </source>
</evidence>
<sequence length="319" mass="36170">ETLTSFPKSALYITIDPTLKEDKNKQPSPDIRASKTSTAANANNDNCSDAPAPPPWFTSEMDKAFHRIQVLLDQKLTTLSDSVEKLVSDTRALSNRVKSLEEGHASHGDSLGFLHQDFADYKKTIEEEMTSLKDKLDDQENRARRQNLRLVGFPEGVEGNDPSTFIQNWLPKIVGLEEDHQIEIERAHRTLQRRPGEGGLLRAIVIRLLRFSDTVKILDAARRKGSLLYGNSKIMIFRDMSTTLYKKRKAFAPLKKNLHAKKISFRLLHPTNLSLDLPEGRRTFSCPQSAENYLKKHHPDVSTQGSLVSQVRTRKCLSR</sequence>
<dbReference type="PANTHER" id="PTHR11505">
    <property type="entry name" value="L1 TRANSPOSABLE ELEMENT-RELATED"/>
    <property type="match status" value="1"/>
</dbReference>
<dbReference type="AlphaFoldDB" id="A0A671UWS0"/>
<reference evidence="3" key="1">
    <citation type="submission" date="2021-04" db="EMBL/GenBank/DDBJ databases">
        <authorList>
            <consortium name="Wellcome Sanger Institute Data Sharing"/>
        </authorList>
    </citation>
    <scope>NUCLEOTIDE SEQUENCE [LARGE SCALE GENOMIC DNA]</scope>
</reference>
<dbReference type="Ensembl" id="ENSSAUT00010018026.1">
    <property type="protein sequence ID" value="ENSSAUP00010017045.1"/>
    <property type="gene ID" value="ENSSAUG00010007833.1"/>
</dbReference>
<evidence type="ECO:0000313" key="3">
    <source>
        <dbReference type="Ensembl" id="ENSSAUP00010017045.1"/>
    </source>
</evidence>
<reference evidence="3" key="2">
    <citation type="submission" date="2025-08" db="UniProtKB">
        <authorList>
            <consortium name="Ensembl"/>
        </authorList>
    </citation>
    <scope>IDENTIFICATION</scope>
</reference>
<organism evidence="3 4">
    <name type="scientific">Sparus aurata</name>
    <name type="common">Gilthead sea bream</name>
    <dbReference type="NCBI Taxonomy" id="8175"/>
    <lineage>
        <taxon>Eukaryota</taxon>
        <taxon>Metazoa</taxon>
        <taxon>Chordata</taxon>
        <taxon>Craniata</taxon>
        <taxon>Vertebrata</taxon>
        <taxon>Euteleostomi</taxon>
        <taxon>Actinopterygii</taxon>
        <taxon>Neopterygii</taxon>
        <taxon>Teleostei</taxon>
        <taxon>Neoteleostei</taxon>
        <taxon>Acanthomorphata</taxon>
        <taxon>Eupercaria</taxon>
        <taxon>Spariformes</taxon>
        <taxon>Sparidae</taxon>
        <taxon>Sparus</taxon>
    </lineage>
</organism>
<proteinExistence type="predicted"/>
<evidence type="ECO:0000256" key="2">
    <source>
        <dbReference type="SAM" id="MobiDB-lite"/>
    </source>
</evidence>
<protein>
    <recommendedName>
        <fullName evidence="5">L1 transposable element RRM domain-containing protein</fullName>
    </recommendedName>
</protein>
<dbReference type="OMA" id="FEIERCH"/>
<feature type="region of interest" description="Disordered" evidence="2">
    <location>
        <begin position="17"/>
        <end position="53"/>
    </location>
</feature>
<dbReference type="InterPro" id="IPR004244">
    <property type="entry name" value="Transposase_22"/>
</dbReference>
<reference evidence="3" key="3">
    <citation type="submission" date="2025-09" db="UniProtKB">
        <authorList>
            <consortium name="Ensembl"/>
        </authorList>
    </citation>
    <scope>IDENTIFICATION</scope>
</reference>
<dbReference type="Gene3D" id="3.30.70.1820">
    <property type="entry name" value="L1 transposable element, RRM domain"/>
    <property type="match status" value="1"/>
</dbReference>
<accession>A0A671UWS0</accession>
<feature type="compositionally biased region" description="Low complexity" evidence="2">
    <location>
        <begin position="36"/>
        <end position="50"/>
    </location>
</feature>
<keyword evidence="1" id="KW-0175">Coiled coil</keyword>
<dbReference type="Proteomes" id="UP000472265">
    <property type="component" value="Chromosome 1"/>
</dbReference>
<keyword evidence="4" id="KW-1185">Reference proteome</keyword>